<sequence>MKLISIILLAINLTVTSADSITIYPCQALATHCASDMIYCLAPGSEEGARGLKDAQVVGDPSCHRFRCEDKDAVAHCSAPPT</sequence>
<organism evidence="2 3">
    <name type="scientific">Puccinia graminis f. sp. tritici</name>
    <dbReference type="NCBI Taxonomy" id="56615"/>
    <lineage>
        <taxon>Eukaryota</taxon>
        <taxon>Fungi</taxon>
        <taxon>Dikarya</taxon>
        <taxon>Basidiomycota</taxon>
        <taxon>Pucciniomycotina</taxon>
        <taxon>Pucciniomycetes</taxon>
        <taxon>Pucciniales</taxon>
        <taxon>Pucciniaceae</taxon>
        <taxon>Puccinia</taxon>
    </lineage>
</organism>
<gene>
    <name evidence="2" type="ORF">PGTUg99_037484</name>
</gene>
<feature type="signal peptide" evidence="1">
    <location>
        <begin position="1"/>
        <end position="18"/>
    </location>
</feature>
<evidence type="ECO:0000313" key="2">
    <source>
        <dbReference type="EMBL" id="KAA1102939.1"/>
    </source>
</evidence>
<reference evidence="2 3" key="1">
    <citation type="submission" date="2019-05" db="EMBL/GenBank/DDBJ databases">
        <title>Emergence of the Ug99 lineage of the wheat stem rust pathogen through somatic hybridization.</title>
        <authorList>
            <person name="Li F."/>
            <person name="Upadhyaya N.M."/>
            <person name="Sperschneider J."/>
            <person name="Matny O."/>
            <person name="Nguyen-Phuc H."/>
            <person name="Mago R."/>
            <person name="Raley C."/>
            <person name="Miller M.E."/>
            <person name="Silverstein K.A.T."/>
            <person name="Henningsen E."/>
            <person name="Hirsch C.D."/>
            <person name="Visser B."/>
            <person name="Pretorius Z.A."/>
            <person name="Steffenson B.J."/>
            <person name="Schwessinger B."/>
            <person name="Dodds P.N."/>
            <person name="Figueroa M."/>
        </authorList>
    </citation>
    <scope>NUCLEOTIDE SEQUENCE [LARGE SCALE GENOMIC DNA]</scope>
    <source>
        <strain evidence="2 3">Ug99</strain>
    </source>
</reference>
<evidence type="ECO:0000256" key="1">
    <source>
        <dbReference type="SAM" id="SignalP"/>
    </source>
</evidence>
<accession>A0A5B0PSK0</accession>
<dbReference type="EMBL" id="VDEP01000337">
    <property type="protein sequence ID" value="KAA1102939.1"/>
    <property type="molecule type" value="Genomic_DNA"/>
</dbReference>
<feature type="chain" id="PRO_5022768556" description="Extracellular membrane protein CFEM domain-containing protein" evidence="1">
    <location>
        <begin position="19"/>
        <end position="82"/>
    </location>
</feature>
<comment type="caution">
    <text evidence="2">The sequence shown here is derived from an EMBL/GenBank/DDBJ whole genome shotgun (WGS) entry which is preliminary data.</text>
</comment>
<proteinExistence type="predicted"/>
<evidence type="ECO:0008006" key="4">
    <source>
        <dbReference type="Google" id="ProtNLM"/>
    </source>
</evidence>
<name>A0A5B0PSK0_PUCGR</name>
<protein>
    <recommendedName>
        <fullName evidence="4">Extracellular membrane protein CFEM domain-containing protein</fullName>
    </recommendedName>
</protein>
<dbReference type="AlphaFoldDB" id="A0A5B0PSK0"/>
<keyword evidence="1" id="KW-0732">Signal</keyword>
<dbReference type="Proteomes" id="UP000325313">
    <property type="component" value="Unassembled WGS sequence"/>
</dbReference>
<evidence type="ECO:0000313" key="3">
    <source>
        <dbReference type="Proteomes" id="UP000325313"/>
    </source>
</evidence>